<dbReference type="Proteomes" id="UP000219331">
    <property type="component" value="Unassembled WGS sequence"/>
</dbReference>
<dbReference type="InterPro" id="IPR036388">
    <property type="entry name" value="WH-like_DNA-bd_sf"/>
</dbReference>
<evidence type="ECO:0000256" key="2">
    <source>
        <dbReference type="ARBA" id="ARBA00023125"/>
    </source>
</evidence>
<sequence length="157" mass="17899">MAAMNVNDFVSTASFPWAFRLAYVGNMFREPLLKVVEERWRLSRPEWTVLLCVMIREGIISKDIWELTGQPRNSISRGVISLEKRGLVRRTPSSHDKRQVALHPTAEGARVFGEIEPLFVQREGAYLSCLTGEELTQFQTILTKLSDHISSVPEPQE</sequence>
<dbReference type="GO" id="GO:0003677">
    <property type="term" value="F:DNA binding"/>
    <property type="evidence" value="ECO:0007669"/>
    <property type="project" value="UniProtKB-KW"/>
</dbReference>
<dbReference type="AlphaFoldDB" id="A0A285SGH2"/>
<dbReference type="PROSITE" id="PS01117">
    <property type="entry name" value="HTH_MARR_1"/>
    <property type="match status" value="1"/>
</dbReference>
<dbReference type="OrthoDB" id="8114524at2"/>
<keyword evidence="2 5" id="KW-0238">DNA-binding</keyword>
<keyword evidence="6" id="KW-1185">Reference proteome</keyword>
<reference evidence="5 6" key="1">
    <citation type="submission" date="2017-08" db="EMBL/GenBank/DDBJ databases">
        <authorList>
            <person name="de Groot N.N."/>
        </authorList>
    </citation>
    <scope>NUCLEOTIDE SEQUENCE [LARGE SCALE GENOMIC DNA]</scope>
    <source>
        <strain evidence="5 6">USBA 352</strain>
    </source>
</reference>
<accession>A0A285SGH2</accession>
<protein>
    <submittedName>
        <fullName evidence="5">DNA-binding transcriptional regulator, MarR family</fullName>
    </submittedName>
</protein>
<evidence type="ECO:0000256" key="3">
    <source>
        <dbReference type="ARBA" id="ARBA00023163"/>
    </source>
</evidence>
<dbReference type="InterPro" id="IPR023187">
    <property type="entry name" value="Tscrpt_reg_MarR-type_CS"/>
</dbReference>
<dbReference type="PANTHER" id="PTHR42756">
    <property type="entry name" value="TRANSCRIPTIONAL REGULATOR, MARR"/>
    <property type="match status" value="1"/>
</dbReference>
<dbReference type="EMBL" id="OBML01000005">
    <property type="protein sequence ID" value="SOC06984.1"/>
    <property type="molecule type" value="Genomic_DNA"/>
</dbReference>
<dbReference type="InterPro" id="IPR036390">
    <property type="entry name" value="WH_DNA-bd_sf"/>
</dbReference>
<dbReference type="SUPFAM" id="SSF46785">
    <property type="entry name" value="Winged helix' DNA-binding domain"/>
    <property type="match status" value="1"/>
</dbReference>
<dbReference type="SMART" id="SM00347">
    <property type="entry name" value="HTH_MARR"/>
    <property type="match status" value="1"/>
</dbReference>
<dbReference type="Pfam" id="PF12802">
    <property type="entry name" value="MarR_2"/>
    <property type="match status" value="1"/>
</dbReference>
<dbReference type="RefSeq" id="WP_067219285.1">
    <property type="nucleotide sequence ID" value="NZ_MBQE01000002.1"/>
</dbReference>
<evidence type="ECO:0000259" key="4">
    <source>
        <dbReference type="PROSITE" id="PS50995"/>
    </source>
</evidence>
<keyword evidence="1" id="KW-0805">Transcription regulation</keyword>
<dbReference type="STRING" id="538381.GCA_001696535_02025"/>
<dbReference type="Gene3D" id="1.10.10.10">
    <property type="entry name" value="Winged helix-like DNA-binding domain superfamily/Winged helix DNA-binding domain"/>
    <property type="match status" value="1"/>
</dbReference>
<keyword evidence="3" id="KW-0804">Transcription</keyword>
<dbReference type="GO" id="GO:0003700">
    <property type="term" value="F:DNA-binding transcription factor activity"/>
    <property type="evidence" value="ECO:0007669"/>
    <property type="project" value="InterPro"/>
</dbReference>
<name>A0A285SGH2_9HYPH</name>
<evidence type="ECO:0000313" key="6">
    <source>
        <dbReference type="Proteomes" id="UP000219331"/>
    </source>
</evidence>
<dbReference type="InterPro" id="IPR000835">
    <property type="entry name" value="HTH_MarR-typ"/>
</dbReference>
<dbReference type="PROSITE" id="PS50995">
    <property type="entry name" value="HTH_MARR_2"/>
    <property type="match status" value="1"/>
</dbReference>
<feature type="domain" description="HTH marR-type" evidence="4">
    <location>
        <begin position="1"/>
        <end position="147"/>
    </location>
</feature>
<dbReference type="PRINTS" id="PR00598">
    <property type="entry name" value="HTHMARR"/>
</dbReference>
<organism evidence="5 6">
    <name type="scientific">Stappia indica</name>
    <dbReference type="NCBI Taxonomy" id="538381"/>
    <lineage>
        <taxon>Bacteria</taxon>
        <taxon>Pseudomonadati</taxon>
        <taxon>Pseudomonadota</taxon>
        <taxon>Alphaproteobacteria</taxon>
        <taxon>Hyphomicrobiales</taxon>
        <taxon>Stappiaceae</taxon>
        <taxon>Stappia</taxon>
    </lineage>
</organism>
<gene>
    <name evidence="5" type="ORF">SAMN05421512_105266</name>
</gene>
<dbReference type="PANTHER" id="PTHR42756:SF1">
    <property type="entry name" value="TRANSCRIPTIONAL REPRESSOR OF EMRAB OPERON"/>
    <property type="match status" value="1"/>
</dbReference>
<evidence type="ECO:0000256" key="1">
    <source>
        <dbReference type="ARBA" id="ARBA00023015"/>
    </source>
</evidence>
<evidence type="ECO:0000313" key="5">
    <source>
        <dbReference type="EMBL" id="SOC06984.1"/>
    </source>
</evidence>
<proteinExistence type="predicted"/>